<proteinExistence type="predicted"/>
<name>A0ABN8M1D5_9CNID</name>
<dbReference type="EMBL" id="CALNXI010000258">
    <property type="protein sequence ID" value="CAH3023374.1"/>
    <property type="molecule type" value="Genomic_DNA"/>
</dbReference>
<feature type="region of interest" description="Disordered" evidence="1">
    <location>
        <begin position="164"/>
        <end position="209"/>
    </location>
</feature>
<organism evidence="2 3">
    <name type="scientific">Porites evermanni</name>
    <dbReference type="NCBI Taxonomy" id="104178"/>
    <lineage>
        <taxon>Eukaryota</taxon>
        <taxon>Metazoa</taxon>
        <taxon>Cnidaria</taxon>
        <taxon>Anthozoa</taxon>
        <taxon>Hexacorallia</taxon>
        <taxon>Scleractinia</taxon>
        <taxon>Fungiina</taxon>
        <taxon>Poritidae</taxon>
        <taxon>Porites</taxon>
    </lineage>
</organism>
<evidence type="ECO:0008006" key="4">
    <source>
        <dbReference type="Google" id="ProtNLM"/>
    </source>
</evidence>
<dbReference type="Proteomes" id="UP001159427">
    <property type="component" value="Unassembled WGS sequence"/>
</dbReference>
<feature type="compositionally biased region" description="Polar residues" evidence="1">
    <location>
        <begin position="430"/>
        <end position="440"/>
    </location>
</feature>
<gene>
    <name evidence="2" type="ORF">PEVE_00019060</name>
</gene>
<accession>A0ABN8M1D5</accession>
<dbReference type="CDD" id="cd00229">
    <property type="entry name" value="SGNH_hydrolase"/>
    <property type="match status" value="1"/>
</dbReference>
<feature type="compositionally biased region" description="Low complexity" evidence="1">
    <location>
        <begin position="192"/>
        <end position="209"/>
    </location>
</feature>
<dbReference type="SUPFAM" id="SSF52266">
    <property type="entry name" value="SGNH hydrolase"/>
    <property type="match status" value="1"/>
</dbReference>
<sequence>MAKQRVLIIGHSFFHRLKAFVQKKRHMQAFSSLRGMADIYFHGVGGRTIAKFRKFDFNVVRQLVPDVIILELGSNDLVELSPQTVGSELESLLHQYLKVVLEPLPFCYYWRHRGFWKSKSELFLPDGVHLNNLGNYKFMRSIRGAVLQALKLCTFFIRMPPKRASKRQAAKRPAPAVAPKQHRAESRPNSTALPESSAQPPESSSQLSPTELGAIISQAISGALQSVGIVQTNLAPAERNSRTNTQPTPQPTVVEDATSKEIEALTNTVAAGRLTFPTEKPEETFSSVTFDLESRVSDRVKAKIWANEYVDFGSLLTVSPDESKYRISVTDDHDHPSLCLEHVKTKRRSLTIDQWLTAFNVFVAVYTIKTPSAISSLMKYCEVVRDIAAKQGNWRYYDEQFRFLRQSKPDRYPWDNVAWELWHQALHSSLTTSRPNSNNDFRTRRPNQRPFQSFPKGVCWRFHAGQFCRGCNFKHSCFKCGSVHPASQCTATRSNTNNRPAPNLPSGSDSQGRASVEPRANPGKARPTRVLP</sequence>
<reference evidence="2 3" key="1">
    <citation type="submission" date="2022-05" db="EMBL/GenBank/DDBJ databases">
        <authorList>
            <consortium name="Genoscope - CEA"/>
            <person name="William W."/>
        </authorList>
    </citation>
    <scope>NUCLEOTIDE SEQUENCE [LARGE SCALE GENOMIC DNA]</scope>
</reference>
<evidence type="ECO:0000256" key="1">
    <source>
        <dbReference type="SAM" id="MobiDB-lite"/>
    </source>
</evidence>
<comment type="caution">
    <text evidence="2">The sequence shown here is derived from an EMBL/GenBank/DDBJ whole genome shotgun (WGS) entry which is preliminary data.</text>
</comment>
<feature type="compositionally biased region" description="Polar residues" evidence="1">
    <location>
        <begin position="489"/>
        <end position="513"/>
    </location>
</feature>
<feature type="region of interest" description="Disordered" evidence="1">
    <location>
        <begin position="489"/>
        <end position="532"/>
    </location>
</feature>
<evidence type="ECO:0000313" key="2">
    <source>
        <dbReference type="EMBL" id="CAH3023374.1"/>
    </source>
</evidence>
<keyword evidence="3" id="KW-1185">Reference proteome</keyword>
<protein>
    <recommendedName>
        <fullName evidence="4">SGNH hydrolase-type esterase domain-containing protein</fullName>
    </recommendedName>
</protein>
<evidence type="ECO:0000313" key="3">
    <source>
        <dbReference type="Proteomes" id="UP001159427"/>
    </source>
</evidence>
<dbReference type="Gene3D" id="3.40.50.1110">
    <property type="entry name" value="SGNH hydrolase"/>
    <property type="match status" value="1"/>
</dbReference>
<dbReference type="InterPro" id="IPR036514">
    <property type="entry name" value="SGNH_hydro_sf"/>
</dbReference>
<feature type="region of interest" description="Disordered" evidence="1">
    <location>
        <begin position="430"/>
        <end position="449"/>
    </location>
</feature>
<dbReference type="PANTHER" id="PTHR35558:SF1">
    <property type="entry name" value="ENDONUCLEASE_EXONUCLEASE_PHOSPHATASE DOMAIN-CONTAINING PROTEIN"/>
    <property type="match status" value="1"/>
</dbReference>
<dbReference type="PANTHER" id="PTHR35558">
    <property type="entry name" value="SGNH_HYDRO DOMAIN-CONTAINING PROTEIN"/>
    <property type="match status" value="1"/>
</dbReference>